<dbReference type="Proteomes" id="UP001333110">
    <property type="component" value="Unassembled WGS sequence"/>
</dbReference>
<organism evidence="2 3">
    <name type="scientific">Mycteria americana</name>
    <name type="common">Wood stork</name>
    <dbReference type="NCBI Taxonomy" id="33587"/>
    <lineage>
        <taxon>Eukaryota</taxon>
        <taxon>Metazoa</taxon>
        <taxon>Chordata</taxon>
        <taxon>Craniata</taxon>
        <taxon>Vertebrata</taxon>
        <taxon>Euteleostomi</taxon>
        <taxon>Archelosauria</taxon>
        <taxon>Archosauria</taxon>
        <taxon>Dinosauria</taxon>
        <taxon>Saurischia</taxon>
        <taxon>Theropoda</taxon>
        <taxon>Coelurosauria</taxon>
        <taxon>Aves</taxon>
        <taxon>Neognathae</taxon>
        <taxon>Neoaves</taxon>
        <taxon>Aequornithes</taxon>
        <taxon>Ciconiiformes</taxon>
        <taxon>Ciconiidae</taxon>
        <taxon>Mycteria</taxon>
    </lineage>
</organism>
<reference evidence="2 3" key="1">
    <citation type="journal article" date="2023" name="J. Hered.">
        <title>Chromosome-level genome of the wood stork (Mycteria americana) provides insight into avian chromosome evolution.</title>
        <authorList>
            <person name="Flamio R. Jr."/>
            <person name="Ramstad K.M."/>
        </authorList>
    </citation>
    <scope>NUCLEOTIDE SEQUENCE [LARGE SCALE GENOMIC DNA]</scope>
    <source>
        <strain evidence="2">JAX WOST 10</strain>
    </source>
</reference>
<accession>A0AAN7SGW3</accession>
<dbReference type="EMBL" id="JAUNZN010000001">
    <property type="protein sequence ID" value="KAK4829426.1"/>
    <property type="molecule type" value="Genomic_DNA"/>
</dbReference>
<sequence length="199" mass="21687">MAHKSFSVGEQEVQRGTFPTEEGSDRAALVGTWHPARVNPPQPDCHDFSNIMESGSYISQFPQDSGMQLKPFLLFFASLATFSSSHTLAVLTPSLDNRAMSLYSSQDTCPCFHCLLTSRSRLSHAGLLPSFADFLHLGIKSSCTLWKASLKICQLCSAPLSLRAGPDFTHRLTHTPQNCVLHQCMITAAQAASNLDVTG</sequence>
<gene>
    <name evidence="2" type="ORF">QYF61_004301</name>
</gene>
<feature type="region of interest" description="Disordered" evidence="1">
    <location>
        <begin position="1"/>
        <end position="24"/>
    </location>
</feature>
<name>A0AAN7SGW3_MYCAM</name>
<evidence type="ECO:0000313" key="3">
    <source>
        <dbReference type="Proteomes" id="UP001333110"/>
    </source>
</evidence>
<protein>
    <submittedName>
        <fullName evidence="2">Uncharacterized protein</fullName>
    </submittedName>
</protein>
<comment type="caution">
    <text evidence="2">The sequence shown here is derived from an EMBL/GenBank/DDBJ whole genome shotgun (WGS) entry which is preliminary data.</text>
</comment>
<evidence type="ECO:0000313" key="2">
    <source>
        <dbReference type="EMBL" id="KAK4829426.1"/>
    </source>
</evidence>
<dbReference type="AlphaFoldDB" id="A0AAN7SGW3"/>
<proteinExistence type="predicted"/>
<evidence type="ECO:0000256" key="1">
    <source>
        <dbReference type="SAM" id="MobiDB-lite"/>
    </source>
</evidence>
<keyword evidence="3" id="KW-1185">Reference proteome</keyword>